<evidence type="ECO:0000313" key="8">
    <source>
        <dbReference type="Proteomes" id="UP000030645"/>
    </source>
</evidence>
<keyword evidence="4 5" id="KW-0287">Flowering</keyword>
<keyword evidence="8" id="KW-1185">Reference proteome</keyword>
<evidence type="ECO:0000256" key="6">
    <source>
        <dbReference type="SAM" id="Coils"/>
    </source>
</evidence>
<name>W9RCF8_9ROSA</name>
<evidence type="ECO:0000256" key="1">
    <source>
        <dbReference type="ARBA" id="ARBA00008956"/>
    </source>
</evidence>
<dbReference type="EMBL" id="KE344566">
    <property type="protein sequence ID" value="EXB67653.1"/>
    <property type="molecule type" value="Genomic_DNA"/>
</dbReference>
<organism evidence="7 8">
    <name type="scientific">Morus notabilis</name>
    <dbReference type="NCBI Taxonomy" id="981085"/>
    <lineage>
        <taxon>Eukaryota</taxon>
        <taxon>Viridiplantae</taxon>
        <taxon>Streptophyta</taxon>
        <taxon>Embryophyta</taxon>
        <taxon>Tracheophyta</taxon>
        <taxon>Spermatophyta</taxon>
        <taxon>Magnoliopsida</taxon>
        <taxon>eudicotyledons</taxon>
        <taxon>Gunneridae</taxon>
        <taxon>Pentapetalae</taxon>
        <taxon>rosids</taxon>
        <taxon>fabids</taxon>
        <taxon>Rosales</taxon>
        <taxon>Moraceae</taxon>
        <taxon>Moreae</taxon>
        <taxon>Morus</taxon>
    </lineage>
</organism>
<dbReference type="STRING" id="981085.W9RCF8"/>
<dbReference type="PANTHER" id="PTHR31791:SF70">
    <property type="entry name" value="FRIGIDA-LIKE PROTEIN"/>
    <property type="match status" value="1"/>
</dbReference>
<dbReference type="AlphaFoldDB" id="W9RCF8"/>
<dbReference type="GO" id="GO:0009908">
    <property type="term" value="P:flower development"/>
    <property type="evidence" value="ECO:0007669"/>
    <property type="project" value="UniProtKB-KW"/>
</dbReference>
<keyword evidence="3 5" id="KW-0221">Differentiation</keyword>
<dbReference type="Pfam" id="PF07899">
    <property type="entry name" value="Frigida"/>
    <property type="match status" value="1"/>
</dbReference>
<feature type="coiled-coil region" evidence="6">
    <location>
        <begin position="98"/>
        <end position="164"/>
    </location>
</feature>
<evidence type="ECO:0000256" key="2">
    <source>
        <dbReference type="ARBA" id="ARBA00022473"/>
    </source>
</evidence>
<gene>
    <name evidence="7" type="ORF">L484_010220</name>
</gene>
<feature type="coiled-coil region" evidence="6">
    <location>
        <begin position="28"/>
        <end position="69"/>
    </location>
</feature>
<evidence type="ECO:0000256" key="5">
    <source>
        <dbReference type="RuleBase" id="RU364012"/>
    </source>
</evidence>
<dbReference type="PANTHER" id="PTHR31791">
    <property type="entry name" value="FRIGIDA-LIKE PROTEIN 3-RELATED"/>
    <property type="match status" value="1"/>
</dbReference>
<dbReference type="Proteomes" id="UP000030645">
    <property type="component" value="Unassembled WGS sequence"/>
</dbReference>
<comment type="similarity">
    <text evidence="1 5">Belongs to the Frigida family.</text>
</comment>
<dbReference type="eggNOG" id="ENOG502QR8U">
    <property type="taxonomic scope" value="Eukaryota"/>
</dbReference>
<protein>
    <recommendedName>
        <fullName evidence="5">FRIGIDA-like protein</fullName>
    </recommendedName>
</protein>
<reference evidence="8" key="1">
    <citation type="submission" date="2013-01" db="EMBL/GenBank/DDBJ databases">
        <title>Draft Genome Sequence of a Mulberry Tree, Morus notabilis C.K. Schneid.</title>
        <authorList>
            <person name="He N."/>
            <person name="Zhao S."/>
        </authorList>
    </citation>
    <scope>NUCLEOTIDE SEQUENCE</scope>
</reference>
<keyword evidence="2 5" id="KW-0217">Developmental protein</keyword>
<evidence type="ECO:0000256" key="3">
    <source>
        <dbReference type="ARBA" id="ARBA00022782"/>
    </source>
</evidence>
<keyword evidence="6" id="KW-0175">Coiled coil</keyword>
<dbReference type="InterPro" id="IPR012474">
    <property type="entry name" value="Frigida"/>
</dbReference>
<proteinExistence type="inferred from homology"/>
<evidence type="ECO:0000256" key="4">
    <source>
        <dbReference type="ARBA" id="ARBA00023089"/>
    </source>
</evidence>
<dbReference type="GO" id="GO:0030154">
    <property type="term" value="P:cell differentiation"/>
    <property type="evidence" value="ECO:0007669"/>
    <property type="project" value="UniProtKB-KW"/>
</dbReference>
<accession>W9RCF8</accession>
<evidence type="ECO:0000313" key="7">
    <source>
        <dbReference type="EMBL" id="EXB67653.1"/>
    </source>
</evidence>
<sequence length="579" mass="66408">MEVDRTASDLKLLELNQGELSEMVLTLFEQLEKRENEVLSKERQLEDKESKLNMKLEEIKNDVKSIESLIKVKCDELQNKERDFARIEECIFEGVKKLDLLEKSIQQRSKEVESKSKELDSIQEKLKKFDCTIQVKERRLSVRQKSLEDCCKEVELRQKELEEKNLGLWRKLTELCACRFEITEMILENLIGEFESKAELHESKIKEFDLLRKEFDECLKRVKLKEKNFLSLQSWSKENKDFLVVLNEHLKKHNLICNEIFTALKASSDPAKLALHAMQGIYHLNSSAKNHKFGKSFVGRSCIVLSESLMKASSEINPQERNEAMKLARDWKAKIIAATENRFAVFSFLQFVASYGLASTIDANELRSLLDVVGLNGQALQLSSSICAVDKATDAAESIRNHIQRGETIHALRHICELKFTDKFPVEPVLTEYLEYAQNYTTIMFNKGSKYDEAKKKVKDKEEAALRAVAECNLESEFPIISLAERISKRVGVLEKMGQSVNLEVEQSKKRRNNNFALQGQQVRIRIQIPGIIGGNNDALCANSSGRKNAGMPDTDQTRHLRSLQLSGTILQEQFHMVQ</sequence>